<accession>A0A9P5PKR4</accession>
<sequence length="485" mass="55333">MSFNVDARSTSESSQPDPLLLVYQKDFTETLTKIRSNFIPSSSDEKAELHAYIVRARKDLDSCEDDTIRAHISKTLELKESLLAPIRALPSEILNEIFQFVVYRRYSSPDLEPGIRYIVPEEAIEPMEDRMISGTTFLLTWVCIRWQNEALSQPAFWSCIHVQFRYKDPQHSSEVLEFLKACILCSRSYAPMNVRIDLDYAWYAKSQVVSPAHLDVLEMLLESADRWRTLILNGRAHFPIQFVDLLDAKHALTPSVPLFPHLEDLKLNLRRYNPPNLGQMFRYFPPVQSLDIPSLFETDAVNFELLLKLRVRVYNGHSLAGLLRKCPSLKYLKVSCFAGQHQSISDSTTSSTDTQVMSHPLLSTLEVGVLDYNFQHGAWSFVCLPSLTQLDVSIISDEEGLGAPFEMRAPLIELKEMIQRSECTLEKVNLKLPELDATHPTLHSKQPRNFLRICRLPTCPCGLSPCLGLIGGRGGKMYRKTWKQI</sequence>
<dbReference type="EMBL" id="JADNRY010000108">
    <property type="protein sequence ID" value="KAF9065173.1"/>
    <property type="molecule type" value="Genomic_DNA"/>
</dbReference>
<evidence type="ECO:0000313" key="1">
    <source>
        <dbReference type="EMBL" id="KAF9065173.1"/>
    </source>
</evidence>
<gene>
    <name evidence="1" type="ORF">BDP27DRAFT_1425109</name>
</gene>
<dbReference type="SUPFAM" id="SSF52047">
    <property type="entry name" value="RNI-like"/>
    <property type="match status" value="1"/>
</dbReference>
<dbReference type="InterPro" id="IPR032675">
    <property type="entry name" value="LRR_dom_sf"/>
</dbReference>
<evidence type="ECO:0000313" key="2">
    <source>
        <dbReference type="Proteomes" id="UP000772434"/>
    </source>
</evidence>
<reference evidence="1" key="1">
    <citation type="submission" date="2020-11" db="EMBL/GenBank/DDBJ databases">
        <authorList>
            <consortium name="DOE Joint Genome Institute"/>
            <person name="Ahrendt S."/>
            <person name="Riley R."/>
            <person name="Andreopoulos W."/>
            <person name="Labutti K."/>
            <person name="Pangilinan J."/>
            <person name="Ruiz-Duenas F.J."/>
            <person name="Barrasa J.M."/>
            <person name="Sanchez-Garcia M."/>
            <person name="Camarero S."/>
            <person name="Miyauchi S."/>
            <person name="Serrano A."/>
            <person name="Linde D."/>
            <person name="Babiker R."/>
            <person name="Drula E."/>
            <person name="Ayuso-Fernandez I."/>
            <person name="Pacheco R."/>
            <person name="Padilla G."/>
            <person name="Ferreira P."/>
            <person name="Barriuso J."/>
            <person name="Kellner H."/>
            <person name="Castanera R."/>
            <person name="Alfaro M."/>
            <person name="Ramirez L."/>
            <person name="Pisabarro A.G."/>
            <person name="Kuo A."/>
            <person name="Tritt A."/>
            <person name="Lipzen A."/>
            <person name="He G."/>
            <person name="Yan M."/>
            <person name="Ng V."/>
            <person name="Cullen D."/>
            <person name="Martin F."/>
            <person name="Rosso M.-N."/>
            <person name="Henrissat B."/>
            <person name="Hibbett D."/>
            <person name="Martinez A.T."/>
            <person name="Grigoriev I.V."/>
        </authorList>
    </citation>
    <scope>NUCLEOTIDE SEQUENCE</scope>
    <source>
        <strain evidence="1">AH 40177</strain>
    </source>
</reference>
<organism evidence="1 2">
    <name type="scientific">Rhodocollybia butyracea</name>
    <dbReference type="NCBI Taxonomy" id="206335"/>
    <lineage>
        <taxon>Eukaryota</taxon>
        <taxon>Fungi</taxon>
        <taxon>Dikarya</taxon>
        <taxon>Basidiomycota</taxon>
        <taxon>Agaricomycotina</taxon>
        <taxon>Agaricomycetes</taxon>
        <taxon>Agaricomycetidae</taxon>
        <taxon>Agaricales</taxon>
        <taxon>Marasmiineae</taxon>
        <taxon>Omphalotaceae</taxon>
        <taxon>Rhodocollybia</taxon>
    </lineage>
</organism>
<dbReference type="OrthoDB" id="3365698at2759"/>
<protein>
    <recommendedName>
        <fullName evidence="3">F-box domain-containing protein</fullName>
    </recommendedName>
</protein>
<name>A0A9P5PKR4_9AGAR</name>
<comment type="caution">
    <text evidence="1">The sequence shown here is derived from an EMBL/GenBank/DDBJ whole genome shotgun (WGS) entry which is preliminary data.</text>
</comment>
<keyword evidence="2" id="KW-1185">Reference proteome</keyword>
<dbReference type="Proteomes" id="UP000772434">
    <property type="component" value="Unassembled WGS sequence"/>
</dbReference>
<evidence type="ECO:0008006" key="3">
    <source>
        <dbReference type="Google" id="ProtNLM"/>
    </source>
</evidence>
<dbReference type="Gene3D" id="3.80.10.10">
    <property type="entry name" value="Ribonuclease Inhibitor"/>
    <property type="match status" value="1"/>
</dbReference>
<dbReference type="AlphaFoldDB" id="A0A9P5PKR4"/>
<proteinExistence type="predicted"/>